<organism evidence="3 4">
    <name type="scientific">Pyricularia grisea</name>
    <name type="common">Crabgrass-specific blast fungus</name>
    <name type="synonym">Magnaporthe grisea</name>
    <dbReference type="NCBI Taxonomy" id="148305"/>
    <lineage>
        <taxon>Eukaryota</taxon>
        <taxon>Fungi</taxon>
        <taxon>Dikarya</taxon>
        <taxon>Ascomycota</taxon>
        <taxon>Pezizomycotina</taxon>
        <taxon>Sordariomycetes</taxon>
        <taxon>Sordariomycetidae</taxon>
        <taxon>Magnaporthales</taxon>
        <taxon>Pyriculariaceae</taxon>
        <taxon>Pyricularia</taxon>
    </lineage>
</organism>
<feature type="compositionally biased region" description="Gly residues" evidence="2">
    <location>
        <begin position="584"/>
        <end position="597"/>
    </location>
</feature>
<keyword evidence="3" id="KW-1185">Reference proteome</keyword>
<gene>
    <name evidence="4" type="ORF">PgNI_10838</name>
</gene>
<name>A0A6P8AYQ2_PYRGI</name>
<reference evidence="4" key="2">
    <citation type="submission" date="2019-10" db="EMBL/GenBank/DDBJ databases">
        <authorList>
            <consortium name="NCBI Genome Project"/>
        </authorList>
    </citation>
    <scope>NUCLEOTIDE SEQUENCE</scope>
    <source>
        <strain evidence="4">NI907</strain>
    </source>
</reference>
<dbReference type="Proteomes" id="UP000515153">
    <property type="component" value="Chromosome VII"/>
</dbReference>
<accession>A0A6P8AYQ2</accession>
<dbReference type="AlphaFoldDB" id="A0A6P8AYQ2"/>
<feature type="region of interest" description="Disordered" evidence="2">
    <location>
        <begin position="202"/>
        <end position="234"/>
    </location>
</feature>
<proteinExistence type="predicted"/>
<evidence type="ECO:0000256" key="1">
    <source>
        <dbReference type="SAM" id="Coils"/>
    </source>
</evidence>
<protein>
    <submittedName>
        <fullName evidence="4">Uncharacterized protein</fullName>
    </submittedName>
</protein>
<dbReference type="KEGG" id="pgri:PgNI_10838"/>
<feature type="region of interest" description="Disordered" evidence="2">
    <location>
        <begin position="316"/>
        <end position="335"/>
    </location>
</feature>
<feature type="region of interest" description="Disordered" evidence="2">
    <location>
        <begin position="579"/>
        <end position="605"/>
    </location>
</feature>
<dbReference type="GeneID" id="41965717"/>
<keyword evidence="1" id="KW-0175">Coiled coil</keyword>
<reference evidence="4" key="3">
    <citation type="submission" date="2025-08" db="UniProtKB">
        <authorList>
            <consortium name="RefSeq"/>
        </authorList>
    </citation>
    <scope>IDENTIFICATION</scope>
    <source>
        <strain evidence="4">NI907</strain>
    </source>
</reference>
<evidence type="ECO:0000313" key="4">
    <source>
        <dbReference type="RefSeq" id="XP_030980002.1"/>
    </source>
</evidence>
<evidence type="ECO:0000256" key="2">
    <source>
        <dbReference type="SAM" id="MobiDB-lite"/>
    </source>
</evidence>
<feature type="region of interest" description="Disordered" evidence="2">
    <location>
        <begin position="418"/>
        <end position="447"/>
    </location>
</feature>
<dbReference type="RefSeq" id="XP_030980002.1">
    <property type="nucleotide sequence ID" value="XM_031130812.1"/>
</dbReference>
<sequence>MNHHPLQRNQSLIASLRSLIELEKWPEFDALEADFNRSFDAGSEDARQVREHDSLVQAMQAAEAGVHRNLETKTRWAAVEMARVKRVQLQADALMAEAKVMRDEAGREMKRAREVEDEVESEISRHEEVVESIKGKLGRIAREREGRRVTQERRFKAAVGRLWQTVEDMQGVRPVVGETHAQTQVQVQPKKVKPERPAPLLLSSSFSHRRPDSTSQNSPQEKNALDIESLPTRDRPIGALSISQLLIDPKEEPSSATSHSSPPPPWDCIQLPIPDTRGQFHWPPPRPGPDALPPPGVPRSDAKSSSRVISLPSYKTWRQHQPVSPPPQLEPTGRKRRAVECMPQSDTTVAMTAPQLPIPCGVSVRSLSPVSCSPLSTTSSLPHIPTPLRLPPPIQSFPTEIQPSHHLLPHVPLPAQPTRGQVPFKRKHNTIPPPPLSHQKPKPANTDDVEAADRWDTSFLTPEAGLLGSVSWEQFRNDSSKYPLHKRWLCQRRKRVKGARGAGRGPLRWLVFKCPAHPARVIDCQKELERHYIRDHADVKTAEKRLEECAVYVRGCRDALASSHNARITRDTYAVDWGSEGPVSPGGVGDGRQGGGVREQVPRAVSENRLDAWESRVTVLAGTGQEASSA</sequence>
<feature type="coiled-coil region" evidence="1">
    <location>
        <begin position="84"/>
        <end position="129"/>
    </location>
</feature>
<feature type="compositionally biased region" description="Pro residues" evidence="2">
    <location>
        <begin position="282"/>
        <end position="297"/>
    </location>
</feature>
<feature type="region of interest" description="Disordered" evidence="2">
    <location>
        <begin position="250"/>
        <end position="308"/>
    </location>
</feature>
<evidence type="ECO:0000313" key="3">
    <source>
        <dbReference type="Proteomes" id="UP000515153"/>
    </source>
</evidence>
<reference evidence="3 4" key="1">
    <citation type="journal article" date="2019" name="Mol. Biol. Evol.">
        <title>Blast fungal genomes show frequent chromosomal changes, gene gains and losses, and effector gene turnover.</title>
        <authorList>
            <person name="Gomez Luciano L.B."/>
            <person name="Jason Tsai I."/>
            <person name="Chuma I."/>
            <person name="Tosa Y."/>
            <person name="Chen Y.H."/>
            <person name="Li J.Y."/>
            <person name="Li M.Y."/>
            <person name="Jade Lu M.Y."/>
            <person name="Nakayashiki H."/>
            <person name="Li W.H."/>
        </authorList>
    </citation>
    <scope>NUCLEOTIDE SEQUENCE [LARGE SCALE GENOMIC DNA]</scope>
    <source>
        <strain evidence="3 4">NI907</strain>
    </source>
</reference>